<dbReference type="InterPro" id="IPR001647">
    <property type="entry name" value="HTH_TetR"/>
</dbReference>
<reference evidence="5 6" key="1">
    <citation type="submission" date="2023-07" db="EMBL/GenBank/DDBJ databases">
        <title>Sorghum-associated microbial communities from plants grown in Nebraska, USA.</title>
        <authorList>
            <person name="Schachtman D."/>
        </authorList>
    </citation>
    <scope>NUCLEOTIDE SEQUENCE [LARGE SCALE GENOMIC DNA]</scope>
    <source>
        <strain evidence="5 6">4249</strain>
    </source>
</reference>
<dbReference type="RefSeq" id="WP_310314277.1">
    <property type="nucleotide sequence ID" value="NZ_JAVDWU010000003.1"/>
</dbReference>
<feature type="compositionally biased region" description="Polar residues" evidence="3">
    <location>
        <begin position="1"/>
        <end position="13"/>
    </location>
</feature>
<accession>A0ABU1WKD2</accession>
<evidence type="ECO:0000256" key="2">
    <source>
        <dbReference type="PROSITE-ProRule" id="PRU00335"/>
    </source>
</evidence>
<evidence type="ECO:0000313" key="6">
    <source>
        <dbReference type="Proteomes" id="UP001265700"/>
    </source>
</evidence>
<feature type="domain" description="HTH tetR-type" evidence="4">
    <location>
        <begin position="21"/>
        <end position="81"/>
    </location>
</feature>
<evidence type="ECO:0000313" key="5">
    <source>
        <dbReference type="EMBL" id="MDR7149736.1"/>
    </source>
</evidence>
<dbReference type="Proteomes" id="UP001265700">
    <property type="component" value="Unassembled WGS sequence"/>
</dbReference>
<gene>
    <name evidence="5" type="ORF">J2W49_001691</name>
</gene>
<protein>
    <submittedName>
        <fullName evidence="5">AcrR family transcriptional regulator</fullName>
    </submittedName>
</protein>
<dbReference type="EMBL" id="JAVDWU010000003">
    <property type="protein sequence ID" value="MDR7149736.1"/>
    <property type="molecule type" value="Genomic_DNA"/>
</dbReference>
<name>A0ABU1WKD2_9BURK</name>
<dbReference type="SUPFAM" id="SSF46689">
    <property type="entry name" value="Homeodomain-like"/>
    <property type="match status" value="1"/>
</dbReference>
<keyword evidence="1 2" id="KW-0238">DNA-binding</keyword>
<feature type="region of interest" description="Disordered" evidence="3">
    <location>
        <begin position="1"/>
        <end position="21"/>
    </location>
</feature>
<dbReference type="InterPro" id="IPR009057">
    <property type="entry name" value="Homeodomain-like_sf"/>
</dbReference>
<dbReference type="PANTHER" id="PTHR30055:SF223">
    <property type="entry name" value="HTH-TYPE TRANSCRIPTIONAL REGULATOR UIDR"/>
    <property type="match status" value="1"/>
</dbReference>
<evidence type="ECO:0000259" key="4">
    <source>
        <dbReference type="PROSITE" id="PS50977"/>
    </source>
</evidence>
<comment type="caution">
    <text evidence="5">The sequence shown here is derived from an EMBL/GenBank/DDBJ whole genome shotgun (WGS) entry which is preliminary data.</text>
</comment>
<dbReference type="PANTHER" id="PTHR30055">
    <property type="entry name" value="HTH-TYPE TRANSCRIPTIONAL REGULATOR RUTR"/>
    <property type="match status" value="1"/>
</dbReference>
<dbReference type="InterPro" id="IPR050109">
    <property type="entry name" value="HTH-type_TetR-like_transc_reg"/>
</dbReference>
<keyword evidence="6" id="KW-1185">Reference proteome</keyword>
<evidence type="ECO:0000256" key="1">
    <source>
        <dbReference type="ARBA" id="ARBA00023125"/>
    </source>
</evidence>
<dbReference type="Gene3D" id="1.10.357.10">
    <property type="entry name" value="Tetracycline Repressor, domain 2"/>
    <property type="match status" value="1"/>
</dbReference>
<sequence>MSSKQPKLSVQTTAKKRLPKEDRNRQLMANAWAIVRSEGTDALTLGYLAERAGVTKPVVYDHFGTRTGLLAALYGEYDSRQHALMDEALSASAKSLPAVARVIASAYVNCVVEMGREMPGISAALAGSPELDAVKKKHEAAFSAKCQAALQPFSKQPIGPAGMRAMLGTAEAVSFAAAAGELDPVDAEDEIYDAILRITRRK</sequence>
<evidence type="ECO:0000256" key="3">
    <source>
        <dbReference type="SAM" id="MobiDB-lite"/>
    </source>
</evidence>
<dbReference type="Pfam" id="PF00440">
    <property type="entry name" value="TetR_N"/>
    <property type="match status" value="1"/>
</dbReference>
<proteinExistence type="predicted"/>
<dbReference type="PROSITE" id="PS50977">
    <property type="entry name" value="HTH_TETR_2"/>
    <property type="match status" value="1"/>
</dbReference>
<feature type="DNA-binding region" description="H-T-H motif" evidence="2">
    <location>
        <begin position="44"/>
        <end position="63"/>
    </location>
</feature>
<organism evidence="5 6">
    <name type="scientific">Hydrogenophaga palleronii</name>
    <dbReference type="NCBI Taxonomy" id="65655"/>
    <lineage>
        <taxon>Bacteria</taxon>
        <taxon>Pseudomonadati</taxon>
        <taxon>Pseudomonadota</taxon>
        <taxon>Betaproteobacteria</taxon>
        <taxon>Burkholderiales</taxon>
        <taxon>Comamonadaceae</taxon>
        <taxon>Hydrogenophaga</taxon>
    </lineage>
</organism>